<accession>A0A7M2RI85</accession>
<evidence type="ECO:0000313" key="1">
    <source>
        <dbReference type="EMBL" id="QOV19072.1"/>
    </source>
</evidence>
<dbReference type="AlphaFoldDB" id="A0A7M2RI85"/>
<evidence type="ECO:0000313" key="2">
    <source>
        <dbReference type="Proteomes" id="UP000593601"/>
    </source>
</evidence>
<reference evidence="1 2" key="1">
    <citation type="submission" date="2020-10" db="EMBL/GenBank/DDBJ databases">
        <title>Blautia liquoris sp.nov., isolated from the mud in a fermentation cellar used for the production of Chinese strong-flavoured liquor.</title>
        <authorList>
            <person name="Lu L."/>
        </authorList>
    </citation>
    <scope>NUCLEOTIDE SEQUENCE [LARGE SCALE GENOMIC DNA]</scope>
    <source>
        <strain evidence="1 2">LZLJ-3</strain>
    </source>
</reference>
<dbReference type="KEGG" id="bliq:INP51_14100"/>
<dbReference type="Proteomes" id="UP000593601">
    <property type="component" value="Chromosome"/>
</dbReference>
<dbReference type="RefSeq" id="WP_193735419.1">
    <property type="nucleotide sequence ID" value="NZ_CP063304.1"/>
</dbReference>
<protein>
    <recommendedName>
        <fullName evidence="3">Tetratricopeptide repeat protein</fullName>
    </recommendedName>
</protein>
<keyword evidence="2" id="KW-1185">Reference proteome</keyword>
<name>A0A7M2RI85_9FIRM</name>
<sequence length="171" mass="19679">MGKYANKKVPAYFEYKYGINFEAEKDFLAKNGYLEDAKPTGKGDAMIEKHQSVIVSHSKNSGHNKEIKKVMEEIKNVPPSSDPVNNNLVGMNLEKDGNVDAAVSLYEYNVTHRFEGSHPYKRLCIIYRKRKMYDDEIRVADKAIQNLAQSNRKEYFRNRTVKATNLKNKAK</sequence>
<organism evidence="1 2">
    <name type="scientific">Blautia liquoris</name>
    <dbReference type="NCBI Taxonomy" id="2779518"/>
    <lineage>
        <taxon>Bacteria</taxon>
        <taxon>Bacillati</taxon>
        <taxon>Bacillota</taxon>
        <taxon>Clostridia</taxon>
        <taxon>Lachnospirales</taxon>
        <taxon>Lachnospiraceae</taxon>
        <taxon>Blautia</taxon>
    </lineage>
</organism>
<evidence type="ECO:0008006" key="3">
    <source>
        <dbReference type="Google" id="ProtNLM"/>
    </source>
</evidence>
<proteinExistence type="predicted"/>
<dbReference type="EMBL" id="CP063304">
    <property type="protein sequence ID" value="QOV19072.1"/>
    <property type="molecule type" value="Genomic_DNA"/>
</dbReference>
<gene>
    <name evidence="1" type="ORF">INP51_14100</name>
</gene>